<feature type="region of interest" description="Disordered" evidence="1">
    <location>
        <begin position="1"/>
        <end position="272"/>
    </location>
</feature>
<feature type="compositionally biased region" description="Low complexity" evidence="1">
    <location>
        <begin position="258"/>
        <end position="272"/>
    </location>
</feature>
<reference evidence="2 3" key="1">
    <citation type="submission" date="2024-01" db="EMBL/GenBank/DDBJ databases">
        <title>Genome assemblies of Stephania.</title>
        <authorList>
            <person name="Yang L."/>
        </authorList>
    </citation>
    <scope>NUCLEOTIDE SEQUENCE [LARGE SCALE GENOMIC DNA]</scope>
    <source>
        <strain evidence="2">YNDBR</strain>
        <tissue evidence="2">Leaf</tissue>
    </source>
</reference>
<keyword evidence="3" id="KW-1185">Reference proteome</keyword>
<accession>A0AAP0PR76</accession>
<feature type="compositionally biased region" description="Gly residues" evidence="1">
    <location>
        <begin position="170"/>
        <end position="179"/>
    </location>
</feature>
<comment type="caution">
    <text evidence="2">The sequence shown here is derived from an EMBL/GenBank/DDBJ whole genome shotgun (WGS) entry which is preliminary data.</text>
</comment>
<feature type="compositionally biased region" description="Polar residues" evidence="1">
    <location>
        <begin position="19"/>
        <end position="33"/>
    </location>
</feature>
<feature type="compositionally biased region" description="Polar residues" evidence="1">
    <location>
        <begin position="48"/>
        <end position="77"/>
    </location>
</feature>
<evidence type="ECO:0000313" key="2">
    <source>
        <dbReference type="EMBL" id="KAK9149966.1"/>
    </source>
</evidence>
<dbReference type="AlphaFoldDB" id="A0AAP0PR76"/>
<dbReference type="Proteomes" id="UP001420932">
    <property type="component" value="Unassembled WGS sequence"/>
</dbReference>
<protein>
    <submittedName>
        <fullName evidence="2">Uncharacterized protein</fullName>
    </submittedName>
</protein>
<name>A0AAP0PR76_9MAGN</name>
<feature type="compositionally biased region" description="Basic and acidic residues" evidence="1">
    <location>
        <begin position="188"/>
        <end position="198"/>
    </location>
</feature>
<feature type="compositionally biased region" description="Low complexity" evidence="1">
    <location>
        <begin position="1"/>
        <end position="18"/>
    </location>
</feature>
<gene>
    <name evidence="2" type="ORF">Syun_008275</name>
</gene>
<dbReference type="EMBL" id="JBBNAF010000004">
    <property type="protein sequence ID" value="KAK9149966.1"/>
    <property type="molecule type" value="Genomic_DNA"/>
</dbReference>
<sequence length="528" mass="57975">MRRSLGRLASSRGRSRGSYANQTLIGTTDFSTFSGGDGRGRGRGSSSPPIFTPQSIGKPESQQPNNAESYDSFVSSTVGVGRGRGKPIAPPPIAPTAPSFPQWIPGINPSVGRGVPNRQTQQTHQETQPGQPKKPIFFRREDSIDSAPQKPQFSDLGEVPDEGKSLPIGLIGGMPGIGRGKPVELSSAEERPVEENRHLRPRRGGVGLRRGGGVEQGERENSRRSPSRLDRYEGDGGGRGGRGGRGQRGRGRGGRGSYGWQQRGGLQRRSGQFQDADEGFASGLYLGDNADGERLAKRVGVESMDKLVEAFEEMSSRVLPSPMDDAYLDALHTNNMIEYEPEYLVEFDNPDIDDKPPIPLRDALEKMKPFLMAYEGIKSQEEWELDETLTSRTLSQRAIHGILATSVSLLYVSQRFASSNNAISTKKISVFVTLDGEIIEELMKRVPQMKELMDIYCGPDKVTAKQQVAELERVAKTLPDKVPSSVKRFTDRAVLSLKSNPGWGFDKKCQFMDKLVWEPCDAPWDALA</sequence>
<evidence type="ECO:0000313" key="3">
    <source>
        <dbReference type="Proteomes" id="UP001420932"/>
    </source>
</evidence>
<proteinExistence type="predicted"/>
<dbReference type="PANTHER" id="PTHR47911:SF1">
    <property type="entry name" value="OS06G0664400 PROTEIN"/>
    <property type="match status" value="1"/>
</dbReference>
<organism evidence="2 3">
    <name type="scientific">Stephania yunnanensis</name>
    <dbReference type="NCBI Taxonomy" id="152371"/>
    <lineage>
        <taxon>Eukaryota</taxon>
        <taxon>Viridiplantae</taxon>
        <taxon>Streptophyta</taxon>
        <taxon>Embryophyta</taxon>
        <taxon>Tracheophyta</taxon>
        <taxon>Spermatophyta</taxon>
        <taxon>Magnoliopsida</taxon>
        <taxon>Ranunculales</taxon>
        <taxon>Menispermaceae</taxon>
        <taxon>Menispermoideae</taxon>
        <taxon>Cissampelideae</taxon>
        <taxon>Stephania</taxon>
    </lineage>
</organism>
<feature type="compositionally biased region" description="Gly residues" evidence="1">
    <location>
        <begin position="204"/>
        <end position="215"/>
    </location>
</feature>
<feature type="compositionally biased region" description="Polar residues" evidence="1">
    <location>
        <begin position="117"/>
        <end position="130"/>
    </location>
</feature>
<dbReference type="PANTHER" id="PTHR47911">
    <property type="entry name" value="HYDROXYPROLINE-RICH GLYCOPROTEIN-LIKE"/>
    <property type="match status" value="1"/>
</dbReference>
<feature type="compositionally biased region" description="Basic and acidic residues" evidence="1">
    <location>
        <begin position="216"/>
        <end position="236"/>
    </location>
</feature>
<evidence type="ECO:0000256" key="1">
    <source>
        <dbReference type="SAM" id="MobiDB-lite"/>
    </source>
</evidence>